<dbReference type="Proteomes" id="UP000585507">
    <property type="component" value="Unassembled WGS sequence"/>
</dbReference>
<feature type="domain" description="TadE-like" evidence="2">
    <location>
        <begin position="28"/>
        <end position="69"/>
    </location>
</feature>
<keyword evidence="4" id="KW-1185">Reference proteome</keyword>
<feature type="transmembrane region" description="Helical" evidence="1">
    <location>
        <begin position="34"/>
        <end position="58"/>
    </location>
</feature>
<accession>A0A7W8U603</accession>
<keyword evidence="1" id="KW-1133">Transmembrane helix</keyword>
<evidence type="ECO:0000256" key="1">
    <source>
        <dbReference type="SAM" id="Phobius"/>
    </source>
</evidence>
<name>A0A7W8U603_9HYPH</name>
<evidence type="ECO:0000313" key="3">
    <source>
        <dbReference type="EMBL" id="MBB5533471.1"/>
    </source>
</evidence>
<dbReference type="AlphaFoldDB" id="A0A7W8U603"/>
<proteinExistence type="predicted"/>
<dbReference type="Pfam" id="PF07811">
    <property type="entry name" value="TadE"/>
    <property type="match status" value="1"/>
</dbReference>
<dbReference type="InterPro" id="IPR012495">
    <property type="entry name" value="TadE-like_dom"/>
</dbReference>
<keyword evidence="1" id="KW-0472">Membrane</keyword>
<reference evidence="3 4" key="1">
    <citation type="submission" date="2020-08" db="EMBL/GenBank/DDBJ databases">
        <title>Genomic Encyclopedia of Type Strains, Phase IV (KMG-V): Genome sequencing to study the core and pangenomes of soil and plant-associated prokaryotes.</title>
        <authorList>
            <person name="Whitman W."/>
        </authorList>
    </citation>
    <scope>NUCLEOTIDE SEQUENCE [LARGE SCALE GENOMIC DNA]</scope>
    <source>
        <strain evidence="3 4">SEMIA 4084</strain>
    </source>
</reference>
<sequence>MKAAIRYHMALLSMKAEALRHVWRDRKGTGAIEFAIIAPLLIMAYIGSFEVSLGFSIARKVSRASSTVADILTQQTTVDTKTLDGMKDVAKGVMSPFEMTDYSLKMTGIKVTGTGTGIVAWSRDENGGTPYQAGSPVTLPSDISSVNAFIVRSELVVPHELLLFAPGLAANELKTIDLSKTYYFRQRVGDEITCTDCT</sequence>
<dbReference type="EMBL" id="JACHBK010000001">
    <property type="protein sequence ID" value="MBB5533471.1"/>
    <property type="molecule type" value="Genomic_DNA"/>
</dbReference>
<gene>
    <name evidence="3" type="ORF">GGD55_000132</name>
</gene>
<evidence type="ECO:0000313" key="4">
    <source>
        <dbReference type="Proteomes" id="UP000585507"/>
    </source>
</evidence>
<protein>
    <submittedName>
        <fullName evidence="3">Flp pilus assembly protein TadG</fullName>
    </submittedName>
</protein>
<evidence type="ECO:0000259" key="2">
    <source>
        <dbReference type="Pfam" id="PF07811"/>
    </source>
</evidence>
<dbReference type="RefSeq" id="WP_018323737.1">
    <property type="nucleotide sequence ID" value="NZ_JACHBK010000001.1"/>
</dbReference>
<keyword evidence="1" id="KW-0812">Transmembrane</keyword>
<comment type="caution">
    <text evidence="3">The sequence shown here is derived from an EMBL/GenBank/DDBJ whole genome shotgun (WGS) entry which is preliminary data.</text>
</comment>
<organism evidence="3 4">
    <name type="scientific">Rhizobium giardinii</name>
    <dbReference type="NCBI Taxonomy" id="56731"/>
    <lineage>
        <taxon>Bacteria</taxon>
        <taxon>Pseudomonadati</taxon>
        <taxon>Pseudomonadota</taxon>
        <taxon>Alphaproteobacteria</taxon>
        <taxon>Hyphomicrobiales</taxon>
        <taxon>Rhizobiaceae</taxon>
        <taxon>Rhizobium/Agrobacterium group</taxon>
        <taxon>Rhizobium</taxon>
    </lineage>
</organism>